<evidence type="ECO:0000313" key="3">
    <source>
        <dbReference type="Proteomes" id="UP000886879"/>
    </source>
</evidence>
<evidence type="ECO:0000256" key="1">
    <source>
        <dbReference type="SAM" id="Phobius"/>
    </source>
</evidence>
<dbReference type="GO" id="GO:0022857">
    <property type="term" value="F:transmembrane transporter activity"/>
    <property type="evidence" value="ECO:0007669"/>
    <property type="project" value="InterPro"/>
</dbReference>
<name>A0A9D0YQK5_9FIRM</name>
<proteinExistence type="predicted"/>
<feature type="transmembrane region" description="Helical" evidence="1">
    <location>
        <begin position="132"/>
        <end position="154"/>
    </location>
</feature>
<protein>
    <submittedName>
        <fullName evidence="2">Folate family ECF transporter S component</fullName>
    </submittedName>
</protein>
<sequence>MNKKFSVLILAQVAVLLAMEVVLSRFFSIATPITKFSFAFVPLAVCGALFGPVWGGIMGALADLLGAILFPIGPYFPGYTLNNALHGVALGMALKEGRRKWWQLALALVFNRVVIGIFLAALWGHMLTDNPYWAVAGARVVQAAVMAPVQFIIIRLMQRPVERYADLSHRRGVA</sequence>
<reference evidence="2" key="2">
    <citation type="journal article" date="2021" name="PeerJ">
        <title>Extensive microbial diversity within the chicken gut microbiome revealed by metagenomics and culture.</title>
        <authorList>
            <person name="Gilroy R."/>
            <person name="Ravi A."/>
            <person name="Getino M."/>
            <person name="Pursley I."/>
            <person name="Horton D.L."/>
            <person name="Alikhan N.F."/>
            <person name="Baker D."/>
            <person name="Gharbi K."/>
            <person name="Hall N."/>
            <person name="Watson M."/>
            <person name="Adriaenssens E.M."/>
            <person name="Foster-Nyarko E."/>
            <person name="Jarju S."/>
            <person name="Secka A."/>
            <person name="Antonio M."/>
            <person name="Oren A."/>
            <person name="Chaudhuri R.R."/>
            <person name="La Ragione R."/>
            <person name="Hildebrand F."/>
            <person name="Pallen M.J."/>
        </authorList>
    </citation>
    <scope>NUCLEOTIDE SEQUENCE</scope>
    <source>
        <strain evidence="2">ChiGjej2B2-12916</strain>
    </source>
</reference>
<keyword evidence="1" id="KW-0812">Transmembrane</keyword>
<feature type="transmembrane region" description="Helical" evidence="1">
    <location>
        <begin position="104"/>
        <end position="126"/>
    </location>
</feature>
<accession>A0A9D0YQK5</accession>
<comment type="caution">
    <text evidence="2">The sequence shown here is derived from an EMBL/GenBank/DDBJ whole genome shotgun (WGS) entry which is preliminary data.</text>
</comment>
<dbReference type="AlphaFoldDB" id="A0A9D0YQK5"/>
<feature type="transmembrane region" description="Helical" evidence="1">
    <location>
        <begin position="40"/>
        <end position="62"/>
    </location>
</feature>
<dbReference type="InterPro" id="IPR024529">
    <property type="entry name" value="ECF_trnsprt_substrate-spec"/>
</dbReference>
<dbReference type="Pfam" id="PF12822">
    <property type="entry name" value="ECF_trnsprt"/>
    <property type="match status" value="1"/>
</dbReference>
<gene>
    <name evidence="2" type="ORF">IAD31_00720</name>
</gene>
<dbReference type="EMBL" id="DVFO01000004">
    <property type="protein sequence ID" value="HIQ60113.1"/>
    <property type="molecule type" value="Genomic_DNA"/>
</dbReference>
<dbReference type="Gene3D" id="1.10.1760.20">
    <property type="match status" value="1"/>
</dbReference>
<organism evidence="2 3">
    <name type="scientific">Candidatus Enterenecus faecium</name>
    <dbReference type="NCBI Taxonomy" id="2840780"/>
    <lineage>
        <taxon>Bacteria</taxon>
        <taxon>Bacillati</taxon>
        <taxon>Bacillota</taxon>
        <taxon>Clostridia</taxon>
        <taxon>Eubacteriales</taxon>
        <taxon>Candidatus Enterenecus</taxon>
    </lineage>
</organism>
<dbReference type="InterPro" id="IPR030949">
    <property type="entry name" value="ECF_S_folate_fam"/>
</dbReference>
<keyword evidence="1" id="KW-1133">Transmembrane helix</keyword>
<dbReference type="NCBIfam" id="TIGR04518">
    <property type="entry name" value="ECF_S_folT_fam"/>
    <property type="match status" value="1"/>
</dbReference>
<evidence type="ECO:0000313" key="2">
    <source>
        <dbReference type="EMBL" id="HIQ60113.1"/>
    </source>
</evidence>
<dbReference type="Proteomes" id="UP000886879">
    <property type="component" value="Unassembled WGS sequence"/>
</dbReference>
<reference evidence="2" key="1">
    <citation type="submission" date="2020-10" db="EMBL/GenBank/DDBJ databases">
        <authorList>
            <person name="Gilroy R."/>
        </authorList>
    </citation>
    <scope>NUCLEOTIDE SEQUENCE</scope>
    <source>
        <strain evidence="2">ChiGjej2B2-12916</strain>
    </source>
</reference>
<keyword evidence="1" id="KW-0472">Membrane</keyword>